<dbReference type="Proteomes" id="UP000317638">
    <property type="component" value="Unassembled WGS sequence"/>
</dbReference>
<organism evidence="4 5">
    <name type="scientific">Tessaracoccus rhinocerotis</name>
    <dbReference type="NCBI Taxonomy" id="1689449"/>
    <lineage>
        <taxon>Bacteria</taxon>
        <taxon>Bacillati</taxon>
        <taxon>Actinomycetota</taxon>
        <taxon>Actinomycetes</taxon>
        <taxon>Propionibacteriales</taxon>
        <taxon>Propionibacteriaceae</taxon>
        <taxon>Tessaracoccus</taxon>
    </lineage>
</organism>
<proteinExistence type="predicted"/>
<dbReference type="SMART" id="SM00248">
    <property type="entry name" value="ANK"/>
    <property type="match status" value="2"/>
</dbReference>
<dbReference type="Pfam" id="PF12796">
    <property type="entry name" value="Ank_2"/>
    <property type="match status" value="1"/>
</dbReference>
<dbReference type="PROSITE" id="PS50088">
    <property type="entry name" value="ANK_REPEAT"/>
    <property type="match status" value="1"/>
</dbReference>
<dbReference type="SUPFAM" id="SSF48403">
    <property type="entry name" value="Ankyrin repeat"/>
    <property type="match status" value="1"/>
</dbReference>
<evidence type="ECO:0000313" key="4">
    <source>
        <dbReference type="EMBL" id="TRY17111.1"/>
    </source>
</evidence>
<keyword evidence="2 3" id="KW-0040">ANK repeat</keyword>
<feature type="repeat" description="ANK" evidence="3">
    <location>
        <begin position="47"/>
        <end position="79"/>
    </location>
</feature>
<dbReference type="InterPro" id="IPR002110">
    <property type="entry name" value="Ankyrin_rpt"/>
</dbReference>
<reference evidence="4 5" key="1">
    <citation type="submission" date="2019-07" db="EMBL/GenBank/DDBJ databases">
        <authorList>
            <person name="Zhou L.-Y."/>
        </authorList>
    </citation>
    <scope>NUCLEOTIDE SEQUENCE [LARGE SCALE GENOMIC DNA]</scope>
    <source>
        <strain evidence="4 5">YIM 101269</strain>
    </source>
</reference>
<name>A0A553JXB9_9ACTN</name>
<dbReference type="EMBL" id="VKKG01000006">
    <property type="protein sequence ID" value="TRY17111.1"/>
    <property type="molecule type" value="Genomic_DNA"/>
</dbReference>
<evidence type="ECO:0000256" key="2">
    <source>
        <dbReference type="ARBA" id="ARBA00023043"/>
    </source>
</evidence>
<gene>
    <name evidence="4" type="ORF">FOJ82_14800</name>
</gene>
<comment type="caution">
    <text evidence="4">The sequence shown here is derived from an EMBL/GenBank/DDBJ whole genome shotgun (WGS) entry which is preliminary data.</text>
</comment>
<sequence>MADEPAQMSEEQIQLANQLFDLARAGETEQLAAYIDAGAPLEMHNANGDTFLILAAYNGAPETVAMLIGKGADLEAENNRGQRALTCAVFKQDVESATHLLNAGADPDAGTPSARATAQMFGFTGIDGFPTAQ</sequence>
<dbReference type="PANTHER" id="PTHR24188:SF29">
    <property type="entry name" value="GH09064P"/>
    <property type="match status" value="1"/>
</dbReference>
<dbReference type="AlphaFoldDB" id="A0A553JXB9"/>
<accession>A0A553JXB9</accession>
<keyword evidence="5" id="KW-1185">Reference proteome</keyword>
<evidence type="ECO:0000256" key="3">
    <source>
        <dbReference type="PROSITE-ProRule" id="PRU00023"/>
    </source>
</evidence>
<dbReference type="PANTHER" id="PTHR24188">
    <property type="entry name" value="ANKYRIN REPEAT PROTEIN"/>
    <property type="match status" value="1"/>
</dbReference>
<dbReference type="InterPro" id="IPR036770">
    <property type="entry name" value="Ankyrin_rpt-contain_sf"/>
</dbReference>
<evidence type="ECO:0000256" key="1">
    <source>
        <dbReference type="ARBA" id="ARBA00022737"/>
    </source>
</evidence>
<evidence type="ECO:0000313" key="5">
    <source>
        <dbReference type="Proteomes" id="UP000317638"/>
    </source>
</evidence>
<dbReference type="RefSeq" id="WP_143939254.1">
    <property type="nucleotide sequence ID" value="NZ_VKKG01000006.1"/>
</dbReference>
<dbReference type="Gene3D" id="1.25.40.20">
    <property type="entry name" value="Ankyrin repeat-containing domain"/>
    <property type="match status" value="1"/>
</dbReference>
<dbReference type="OrthoDB" id="306540at2"/>
<protein>
    <submittedName>
        <fullName evidence="4">Ankyrin repeat domain-containing protein</fullName>
    </submittedName>
</protein>
<dbReference type="PROSITE" id="PS50297">
    <property type="entry name" value="ANK_REP_REGION"/>
    <property type="match status" value="1"/>
</dbReference>
<keyword evidence="1" id="KW-0677">Repeat</keyword>